<comment type="caution">
    <text evidence="2">The sequence shown here is derived from an EMBL/GenBank/DDBJ whole genome shotgun (WGS) entry which is preliminary data.</text>
</comment>
<organism evidence="2 3">
    <name type="scientific">Fulvivirga sediminis</name>
    <dbReference type="NCBI Taxonomy" id="2803949"/>
    <lineage>
        <taxon>Bacteria</taxon>
        <taxon>Pseudomonadati</taxon>
        <taxon>Bacteroidota</taxon>
        <taxon>Cytophagia</taxon>
        <taxon>Cytophagales</taxon>
        <taxon>Fulvivirgaceae</taxon>
        <taxon>Fulvivirga</taxon>
    </lineage>
</organism>
<dbReference type="EMBL" id="JAESIY010000005">
    <property type="protein sequence ID" value="MBL3656755.1"/>
    <property type="molecule type" value="Genomic_DNA"/>
</dbReference>
<keyword evidence="3" id="KW-1185">Reference proteome</keyword>
<gene>
    <name evidence="2" type="ORF">JL102_11480</name>
</gene>
<sequence>MLSSFYKFPLNTSDIVSKKEADRCDLSASISNFIRLIMTSQFGECAFDDSFGSIIWEMDFDNLTSNQKLKNIITNSLLTSIAGKETRIKDLDISVLIIEDEFEHLYDQFRVKKRLEISLRAVIRATNEPFSFYDKFYIAPLSY</sequence>
<dbReference type="AlphaFoldDB" id="A0A937K0X9"/>
<evidence type="ECO:0000313" key="2">
    <source>
        <dbReference type="EMBL" id="MBL3656755.1"/>
    </source>
</evidence>
<dbReference type="Pfam" id="PF04965">
    <property type="entry name" value="GPW_gp25"/>
    <property type="match status" value="1"/>
</dbReference>
<dbReference type="SUPFAM" id="SSF160719">
    <property type="entry name" value="gpW/gp25-like"/>
    <property type="match status" value="1"/>
</dbReference>
<dbReference type="Gene3D" id="3.10.450.40">
    <property type="match status" value="1"/>
</dbReference>
<evidence type="ECO:0000259" key="1">
    <source>
        <dbReference type="Pfam" id="PF04965"/>
    </source>
</evidence>
<proteinExistence type="predicted"/>
<dbReference type="Proteomes" id="UP000659388">
    <property type="component" value="Unassembled WGS sequence"/>
</dbReference>
<protein>
    <submittedName>
        <fullName evidence="2">GPW/gp25 family protein</fullName>
    </submittedName>
</protein>
<name>A0A937K0X9_9BACT</name>
<accession>A0A937K0X9</accession>
<feature type="domain" description="IraD/Gp25-like" evidence="1">
    <location>
        <begin position="25"/>
        <end position="127"/>
    </location>
</feature>
<evidence type="ECO:0000313" key="3">
    <source>
        <dbReference type="Proteomes" id="UP000659388"/>
    </source>
</evidence>
<dbReference type="InterPro" id="IPR007048">
    <property type="entry name" value="IraD/Gp25-like"/>
</dbReference>
<dbReference type="RefSeq" id="WP_202244536.1">
    <property type="nucleotide sequence ID" value="NZ_JAESIY010000005.1"/>
</dbReference>
<reference evidence="2" key="1">
    <citation type="submission" date="2021-01" db="EMBL/GenBank/DDBJ databases">
        <title>Fulvivirga kasyanovii gen. nov., sp nov., a novel member of the phylum Bacteroidetes isolated from seawater in a mussel farm.</title>
        <authorList>
            <person name="Zhao L.-H."/>
            <person name="Wang Z.-J."/>
        </authorList>
    </citation>
    <scope>NUCLEOTIDE SEQUENCE</scope>
    <source>
        <strain evidence="2">2943</strain>
    </source>
</reference>